<evidence type="ECO:0000256" key="5">
    <source>
        <dbReference type="ARBA" id="ARBA00023160"/>
    </source>
</evidence>
<keyword evidence="5" id="KW-0275">Fatty acid biosynthesis</keyword>
<dbReference type="Proteomes" id="UP000464053">
    <property type="component" value="Chromosome"/>
</dbReference>
<dbReference type="Pfam" id="PF04336">
    <property type="entry name" value="ACP_PD"/>
    <property type="match status" value="1"/>
</dbReference>
<protein>
    <submittedName>
        <fullName evidence="6">Acyl carrier protein phosphodiesterase</fullName>
        <ecNumber evidence="6">3.1.4.14</ecNumber>
    </submittedName>
</protein>
<keyword evidence="1" id="KW-0444">Lipid biosynthesis</keyword>
<dbReference type="KEGG" id="mint:C7M51_00372"/>
<gene>
    <name evidence="6" type="primary">acpH</name>
    <name evidence="6" type="ORF">C7M51_00372</name>
</gene>
<dbReference type="PIRSF" id="PIRSF011489">
    <property type="entry name" value="DUF479"/>
    <property type="match status" value="1"/>
</dbReference>
<dbReference type="AlphaFoldDB" id="A0A6P1PVM9"/>
<proteinExistence type="predicted"/>
<evidence type="ECO:0000256" key="1">
    <source>
        <dbReference type="ARBA" id="ARBA00022516"/>
    </source>
</evidence>
<name>A0A6P1PVM9_9GAMM</name>
<dbReference type="PANTHER" id="PTHR38764:SF1">
    <property type="entry name" value="ACYL CARRIER PROTEIN PHOSPHODIESTERASE"/>
    <property type="match status" value="1"/>
</dbReference>
<keyword evidence="2 6" id="KW-0378">Hydrolase</keyword>
<accession>A0A6P1PVM9</accession>
<dbReference type="GO" id="GO:0008770">
    <property type="term" value="F:[acyl-carrier-protein] phosphodiesterase activity"/>
    <property type="evidence" value="ECO:0007669"/>
    <property type="project" value="UniProtKB-EC"/>
</dbReference>
<dbReference type="OrthoDB" id="8442777at2"/>
<keyword evidence="3" id="KW-0276">Fatty acid metabolism</keyword>
<reference evidence="6 7" key="1">
    <citation type="submission" date="2018-03" db="EMBL/GenBank/DDBJ databases">
        <title>Pantoea intestinalis SRCM103226 isolated form the mealworm.</title>
        <authorList>
            <person name="Jeong D.-Y."/>
            <person name="Kim J.W."/>
        </authorList>
    </citation>
    <scope>NUCLEOTIDE SEQUENCE [LARGE SCALE GENOMIC DNA]</scope>
    <source>
        <strain evidence="6 7">SRCM103226</strain>
    </source>
</reference>
<evidence type="ECO:0000256" key="2">
    <source>
        <dbReference type="ARBA" id="ARBA00022801"/>
    </source>
</evidence>
<dbReference type="RefSeq" id="WP_160619989.1">
    <property type="nucleotide sequence ID" value="NZ_CP028271.1"/>
</dbReference>
<evidence type="ECO:0000256" key="3">
    <source>
        <dbReference type="ARBA" id="ARBA00022832"/>
    </source>
</evidence>
<dbReference type="EC" id="3.1.4.14" evidence="6"/>
<dbReference type="GO" id="GO:0006633">
    <property type="term" value="P:fatty acid biosynthetic process"/>
    <property type="evidence" value="ECO:0007669"/>
    <property type="project" value="UniProtKB-KW"/>
</dbReference>
<dbReference type="PANTHER" id="PTHR38764">
    <property type="entry name" value="ACYL CARRIER PROTEIN PHOSPHODIESTERASE"/>
    <property type="match status" value="1"/>
</dbReference>
<keyword evidence="4" id="KW-0443">Lipid metabolism</keyword>
<evidence type="ECO:0000313" key="7">
    <source>
        <dbReference type="Proteomes" id="UP000464053"/>
    </source>
</evidence>
<organism evidence="6 7">
    <name type="scientific">Mixta intestinalis</name>
    <dbReference type="NCBI Taxonomy" id="1615494"/>
    <lineage>
        <taxon>Bacteria</taxon>
        <taxon>Pseudomonadati</taxon>
        <taxon>Pseudomonadota</taxon>
        <taxon>Gammaproteobacteria</taxon>
        <taxon>Enterobacterales</taxon>
        <taxon>Erwiniaceae</taxon>
        <taxon>Mixta</taxon>
    </lineage>
</organism>
<dbReference type="InterPro" id="IPR007431">
    <property type="entry name" value="ACP_PD"/>
</dbReference>
<sequence length="193" mass="22504">MNFLAHLHLASLASSSLVGNLMADYVRGDPLPHWPADIAAGIALHRRLDALTDALPEVRNAKRLFRDSTRRVAPITLDVVWDHFLSRHWDRLVTDQPLPLFLAQAQRQIEPMLPQSPEGFQRLNHYLWRERWMERYAEADYLQQVLRGMASRRPRLAALSDSWTDFHANYSAFETLFWQFYPRLMARAAAQQL</sequence>
<evidence type="ECO:0000313" key="6">
    <source>
        <dbReference type="EMBL" id="QHM70112.1"/>
    </source>
</evidence>
<dbReference type="EMBL" id="CP028271">
    <property type="protein sequence ID" value="QHM70112.1"/>
    <property type="molecule type" value="Genomic_DNA"/>
</dbReference>
<evidence type="ECO:0000256" key="4">
    <source>
        <dbReference type="ARBA" id="ARBA00023098"/>
    </source>
</evidence>
<keyword evidence="7" id="KW-1185">Reference proteome</keyword>